<dbReference type="InterPro" id="IPR000847">
    <property type="entry name" value="LysR_HTH_N"/>
</dbReference>
<dbReference type="EMBL" id="JAPKIY010000015">
    <property type="protein sequence ID" value="MDS0898203.1"/>
    <property type="molecule type" value="Genomic_DNA"/>
</dbReference>
<dbReference type="AlphaFoldDB" id="A0A0A5SNS7"/>
<dbReference type="NCBIfam" id="NF002964">
    <property type="entry name" value="PRK03635.1"/>
    <property type="match status" value="1"/>
</dbReference>
<dbReference type="PANTHER" id="PTHR30579">
    <property type="entry name" value="TRANSCRIPTIONAL REGULATOR"/>
    <property type="match status" value="1"/>
</dbReference>
<dbReference type="GeneID" id="93359657"/>
<accession>A0A0A5SNS7</accession>
<dbReference type="InterPro" id="IPR036388">
    <property type="entry name" value="WH-like_DNA-bd_sf"/>
</dbReference>
<dbReference type="RefSeq" id="WP_015422913.1">
    <property type="nucleotide sequence ID" value="NZ_ABGYJJ040000001.1"/>
</dbReference>
<comment type="function">
    <text evidence="5">Controls the transcription of genes involved in arginine and lysine metabolism.</text>
</comment>
<gene>
    <name evidence="5" type="primary">argP</name>
    <name evidence="7" type="ORF">CYG68_09590</name>
    <name evidence="8" type="ORF">OSC06_09505</name>
</gene>
<dbReference type="NCBIfam" id="NF009888">
    <property type="entry name" value="PRK13348.1"/>
    <property type="match status" value="1"/>
</dbReference>
<dbReference type="Gene3D" id="3.40.190.290">
    <property type="match status" value="1"/>
</dbReference>
<name>A0A0A5SNS7_MORMO</name>
<comment type="caution">
    <text evidence="7">The sequence shown here is derived from an EMBL/GenBank/DDBJ whole genome shotgun (WGS) entry which is preliminary data.</text>
</comment>
<dbReference type="STRING" id="582.AL531_10420"/>
<dbReference type="PANTHER" id="PTHR30579:SF2">
    <property type="entry name" value="HTH-TYPE TRANSCRIPTIONAL REGULATOR ARGP"/>
    <property type="match status" value="1"/>
</dbReference>
<dbReference type="SUPFAM" id="SSF46785">
    <property type="entry name" value="Winged helix' DNA-binding domain"/>
    <property type="match status" value="1"/>
</dbReference>
<keyword evidence="4 5" id="KW-0804">Transcription</keyword>
<dbReference type="GO" id="GO:0043565">
    <property type="term" value="F:sequence-specific DNA binding"/>
    <property type="evidence" value="ECO:0007669"/>
    <property type="project" value="UniProtKB-ARBA"/>
</dbReference>
<feature type="domain" description="HTH lysR-type" evidence="6">
    <location>
        <begin position="4"/>
        <end position="60"/>
    </location>
</feature>
<dbReference type="PRINTS" id="PR00039">
    <property type="entry name" value="HTHLYSR"/>
</dbReference>
<dbReference type="InterPro" id="IPR036390">
    <property type="entry name" value="WH_DNA-bd_sf"/>
</dbReference>
<evidence type="ECO:0000313" key="8">
    <source>
        <dbReference type="EMBL" id="MDS0898203.1"/>
    </source>
</evidence>
<evidence type="ECO:0000313" key="9">
    <source>
        <dbReference type="Proteomes" id="UP000650477"/>
    </source>
</evidence>
<comment type="subunit">
    <text evidence="5">Homodimer.</text>
</comment>
<evidence type="ECO:0000259" key="6">
    <source>
        <dbReference type="PROSITE" id="PS50931"/>
    </source>
</evidence>
<protein>
    <recommendedName>
        <fullName evidence="5">HTH-type transcriptional regulator ArgP</fullName>
    </recommendedName>
</protein>
<sequence>MRRPDYRALQALDAVIRERGFERAAQKLCITQSAVSQRIKQLENLFGQPLLVRTVPPRPTEEGQKLLGLLHQVELLEAEWLGDDAGNIEPPLISLAVNADSLATWLLPALRHVLADLSIRLNIQVEDESRTHERLRRGEVVGAVSIQPRPLPGCLADQLGALDYLFVASPEFAARYFPDGVSRSALLKAPAVAFDYLDDMHMAFLQTNFDLAPGSVPSHVLNSSEAFVQLAKQSSACCMIPHLQIADELERGELLDLTPGLFQRRMLYWHRFAPESATMRRVTDALLKHGRQTLRQEQPETA</sequence>
<dbReference type="EMBL" id="PKLF01000007">
    <property type="protein sequence ID" value="MBE8612671.1"/>
    <property type="molecule type" value="Genomic_DNA"/>
</dbReference>
<dbReference type="SUPFAM" id="SSF53850">
    <property type="entry name" value="Periplasmic binding protein-like II"/>
    <property type="match status" value="1"/>
</dbReference>
<dbReference type="Gene3D" id="1.10.10.10">
    <property type="entry name" value="Winged helix-like DNA-binding domain superfamily/Winged helix DNA-binding domain"/>
    <property type="match status" value="1"/>
</dbReference>
<keyword evidence="3 5" id="KW-0238">DNA-binding</keyword>
<reference evidence="8" key="2">
    <citation type="submission" date="2023-02" db="EMBL/GenBank/DDBJ databases">
        <title>Detection, antimicrobial susceptibility and genomic characterization of NDM-producing species of Morganellaceae, Yersiniaceae, and Enterobacteriaceae other than Klebsiella.</title>
        <authorList>
            <person name="Camargo C.H."/>
            <person name="Sacchi C.T."/>
            <person name="Campos K.R."/>
        </authorList>
    </citation>
    <scope>NUCLEOTIDE SEQUENCE</scope>
    <source>
        <strain evidence="8">1189_21</strain>
    </source>
</reference>
<dbReference type="Proteomes" id="UP001182247">
    <property type="component" value="Unassembled WGS sequence"/>
</dbReference>
<dbReference type="InterPro" id="IPR023490">
    <property type="entry name" value="ArgP_gammaproteobact"/>
</dbReference>
<dbReference type="Pfam" id="PF00126">
    <property type="entry name" value="HTH_1"/>
    <property type="match status" value="1"/>
</dbReference>
<evidence type="ECO:0000313" key="7">
    <source>
        <dbReference type="EMBL" id="MBE8612671.1"/>
    </source>
</evidence>
<organism evidence="7 9">
    <name type="scientific">Morganella morganii</name>
    <name type="common">Proteus morganii</name>
    <dbReference type="NCBI Taxonomy" id="582"/>
    <lineage>
        <taxon>Bacteria</taxon>
        <taxon>Pseudomonadati</taxon>
        <taxon>Pseudomonadota</taxon>
        <taxon>Gammaproteobacteria</taxon>
        <taxon>Enterobacterales</taxon>
        <taxon>Morganellaceae</taxon>
        <taxon>Morganella</taxon>
    </lineage>
</organism>
<dbReference type="Pfam" id="PF03466">
    <property type="entry name" value="LysR_substrate"/>
    <property type="match status" value="1"/>
</dbReference>
<keyword evidence="2 5" id="KW-0805">Transcription regulation</keyword>
<dbReference type="PROSITE" id="PS50931">
    <property type="entry name" value="HTH_LYSR"/>
    <property type="match status" value="1"/>
</dbReference>
<evidence type="ECO:0000256" key="2">
    <source>
        <dbReference type="ARBA" id="ARBA00023015"/>
    </source>
</evidence>
<evidence type="ECO:0000256" key="3">
    <source>
        <dbReference type="ARBA" id="ARBA00023125"/>
    </source>
</evidence>
<evidence type="ECO:0000256" key="5">
    <source>
        <dbReference type="HAMAP-Rule" id="MF_00513"/>
    </source>
</evidence>
<proteinExistence type="inferred from homology"/>
<dbReference type="HAMAP" id="MF_00513">
    <property type="entry name" value="HTH_type_ArgP"/>
    <property type="match status" value="1"/>
</dbReference>
<dbReference type="OrthoDB" id="3252676at2"/>
<dbReference type="Proteomes" id="UP000650477">
    <property type="component" value="Unassembled WGS sequence"/>
</dbReference>
<dbReference type="NCBIfam" id="TIGR03298">
    <property type="entry name" value="argP"/>
    <property type="match status" value="1"/>
</dbReference>
<evidence type="ECO:0000256" key="4">
    <source>
        <dbReference type="ARBA" id="ARBA00023163"/>
    </source>
</evidence>
<dbReference type="CDD" id="cd08428">
    <property type="entry name" value="PBP2_IciA_ArgP"/>
    <property type="match status" value="1"/>
</dbReference>
<dbReference type="InterPro" id="IPR050176">
    <property type="entry name" value="LTTR"/>
</dbReference>
<evidence type="ECO:0000256" key="1">
    <source>
        <dbReference type="ARBA" id="ARBA00009437"/>
    </source>
</evidence>
<dbReference type="InterPro" id="IPR005119">
    <property type="entry name" value="LysR_subst-bd"/>
</dbReference>
<comment type="similarity">
    <text evidence="1 5">Belongs to the LysR transcriptional regulatory family.</text>
</comment>
<dbReference type="FunFam" id="1.10.10.10:FF:000061">
    <property type="entry name" value="HTH-type transcriptional regulator ArgP"/>
    <property type="match status" value="1"/>
</dbReference>
<dbReference type="GO" id="GO:0003700">
    <property type="term" value="F:DNA-binding transcription factor activity"/>
    <property type="evidence" value="ECO:0007669"/>
    <property type="project" value="UniProtKB-UniRule"/>
</dbReference>
<reference evidence="7" key="1">
    <citation type="submission" date="2017-12" db="EMBL/GenBank/DDBJ databases">
        <title>Genome sequencing and analysis.</title>
        <authorList>
            <person name="Huang Y.-T."/>
        </authorList>
    </citation>
    <scope>NUCLEOTIDE SEQUENCE</scope>
    <source>
        <strain evidence="7">VGH116</strain>
    </source>
</reference>
<dbReference type="InterPro" id="IPR017685">
    <property type="entry name" value="ArgP"/>
</dbReference>